<evidence type="ECO:0000256" key="5">
    <source>
        <dbReference type="HAMAP-Rule" id="MF_03012"/>
    </source>
</evidence>
<keyword evidence="2 5" id="KW-0963">Cytoplasm</keyword>
<feature type="domain" description="PCI" evidence="7">
    <location>
        <begin position="182"/>
        <end position="350"/>
    </location>
</feature>
<gene>
    <name evidence="8" type="ORF">SAMD00023353_0301540</name>
</gene>
<accession>A0A1W2TDG0</accession>
<dbReference type="OMA" id="FNDEHKG"/>
<dbReference type="SMART" id="SM00088">
    <property type="entry name" value="PINT"/>
    <property type="match status" value="1"/>
</dbReference>
<dbReference type="InterPro" id="IPR045237">
    <property type="entry name" value="COPS7/eIF3m"/>
</dbReference>
<name>A0A1W2TDG0_ROSNE</name>
<keyword evidence="3 5" id="KW-0396">Initiation factor</keyword>
<evidence type="ECO:0000259" key="7">
    <source>
        <dbReference type="PROSITE" id="PS50250"/>
    </source>
</evidence>
<dbReference type="AlphaFoldDB" id="A0A1W2TDG0"/>
<dbReference type="GO" id="GO:0001732">
    <property type="term" value="P:formation of cytoplasmic translation initiation complex"/>
    <property type="evidence" value="ECO:0007669"/>
    <property type="project" value="UniProtKB-UniRule"/>
</dbReference>
<dbReference type="InterPro" id="IPR027528">
    <property type="entry name" value="eIF3m"/>
</dbReference>
<dbReference type="GO" id="GO:0033290">
    <property type="term" value="C:eukaryotic 48S preinitiation complex"/>
    <property type="evidence" value="ECO:0007669"/>
    <property type="project" value="UniProtKB-UniRule"/>
</dbReference>
<dbReference type="PANTHER" id="PTHR15350">
    <property type="entry name" value="COP9 SIGNALOSOME COMPLEX SUBUNIT 7/DENDRITIC CELL PROTEIN GA17"/>
    <property type="match status" value="1"/>
</dbReference>
<dbReference type="GO" id="GO:0071541">
    <property type="term" value="C:eukaryotic translation initiation factor 3 complex, eIF3m"/>
    <property type="evidence" value="ECO:0007669"/>
    <property type="project" value="UniProtKB-UniRule"/>
</dbReference>
<evidence type="ECO:0000256" key="4">
    <source>
        <dbReference type="ARBA" id="ARBA00022917"/>
    </source>
</evidence>
<dbReference type="InterPro" id="IPR016024">
    <property type="entry name" value="ARM-type_fold"/>
</dbReference>
<feature type="region of interest" description="Disordered" evidence="6">
    <location>
        <begin position="385"/>
        <end position="438"/>
    </location>
</feature>
<feature type="compositionally biased region" description="Basic and acidic residues" evidence="6">
    <location>
        <begin position="385"/>
        <end position="401"/>
    </location>
</feature>
<evidence type="ECO:0000256" key="6">
    <source>
        <dbReference type="SAM" id="MobiDB-lite"/>
    </source>
</evidence>
<dbReference type="EMBL" id="DF977448">
    <property type="protein sequence ID" value="GAP86034.1"/>
    <property type="molecule type" value="Genomic_DNA"/>
</dbReference>
<evidence type="ECO:0000256" key="3">
    <source>
        <dbReference type="ARBA" id="ARBA00022540"/>
    </source>
</evidence>
<dbReference type="Pfam" id="PF18005">
    <property type="entry name" value="eIF3m_C_helix"/>
    <property type="match status" value="1"/>
</dbReference>
<dbReference type="InterPro" id="IPR040750">
    <property type="entry name" value="eIF3m_C_helix"/>
</dbReference>
<comment type="subunit">
    <text evidence="5">Component of the eukaryotic translation initiation factor 3 (eIF-3) complex.</text>
</comment>
<dbReference type="HAMAP" id="MF_03012">
    <property type="entry name" value="eIF3m"/>
    <property type="match status" value="1"/>
</dbReference>
<sequence>MAAPHQPQLVFVDGSFEELAQEMANFLNVGDDVKALVEKQQKNEVLKKLIIASPALHSIPEKEFAGAYNLLVYLILQSDNPAMFLPRVCENLTKPIPSSPMNGPGLALNTLTTIFNMLKPDDELRFNVFMAILRFLKFHGMFENLKPYLKSLDDWMNDWESESDDRRQAYETIAEIANEAGDAYTTYQYILKALRTFDDDEVKSEDAQKIALRALKTALHSPAQYDFQDLLNVPCVQALSETHAPYFELLTIFAEKDLEDYNQFREEHDGFVEKENLDLEKLQTKMRLLTFTSLAARTQTREIPYDEIAEALQISTEEVELWVIDVIRAQLVEGRMSQQKKVFLVHRTTYRVFGEKQWRQLGDLVDTWRETLAKVATTLRKEQAGLEAQKKRDLEEVERKLANTGVGSGPGERRRGDRGDRGERSERMPRKERTDDDD</sequence>
<evidence type="ECO:0000313" key="9">
    <source>
        <dbReference type="Proteomes" id="UP000054516"/>
    </source>
</evidence>
<dbReference type="InterPro" id="IPR000717">
    <property type="entry name" value="PCI_dom"/>
</dbReference>
<dbReference type="GO" id="GO:0016282">
    <property type="term" value="C:eukaryotic 43S preinitiation complex"/>
    <property type="evidence" value="ECO:0007669"/>
    <property type="project" value="UniProtKB-UniRule"/>
</dbReference>
<dbReference type="PROSITE" id="PS50250">
    <property type="entry name" value="PCI"/>
    <property type="match status" value="1"/>
</dbReference>
<protein>
    <recommendedName>
        <fullName evidence="5">Eukaryotic translation initiation factor 3 subunit M</fullName>
        <shortName evidence="5">eIF3m</shortName>
    </recommendedName>
</protein>
<evidence type="ECO:0000256" key="1">
    <source>
        <dbReference type="ARBA" id="ARBA00008482"/>
    </source>
</evidence>
<comment type="function">
    <text evidence="5">Component of the eukaryotic translation initiation factor 3 (eIF-3) complex, which is involved in protein synthesis of a specialized repertoire of mRNAs and, together with other initiation factors, stimulates binding of mRNA and methionyl-tRNAi to the 40S ribosome. The eIF-3 complex specifically targets and initiates translation of a subset of mRNAs involved in cell proliferation.</text>
</comment>
<comment type="similarity">
    <text evidence="1">Belongs to the CSN7/EIF3M family. CSN7 subfamily.</text>
</comment>
<keyword evidence="4 5" id="KW-0648">Protein biosynthesis</keyword>
<reference evidence="8" key="1">
    <citation type="submission" date="2016-03" db="EMBL/GenBank/DDBJ databases">
        <title>Draft genome sequence of Rosellinia necatrix.</title>
        <authorList>
            <person name="Kanematsu S."/>
        </authorList>
    </citation>
    <scope>NUCLEOTIDE SEQUENCE [LARGE SCALE GENOMIC DNA]</scope>
    <source>
        <strain evidence="8">W97</strain>
    </source>
</reference>
<evidence type="ECO:0000313" key="8">
    <source>
        <dbReference type="EMBL" id="GAP86034.1"/>
    </source>
</evidence>
<dbReference type="PANTHER" id="PTHR15350:SF2">
    <property type="entry name" value="EUKARYOTIC TRANSLATION INITIATION FACTOR 3 SUBUNIT M"/>
    <property type="match status" value="1"/>
</dbReference>
<proteinExistence type="inferred from homology"/>
<dbReference type="STRING" id="77044.A0A1W2TDG0"/>
<comment type="subcellular location">
    <subcellularLocation>
        <location evidence="5">Cytoplasm</location>
    </subcellularLocation>
</comment>
<feature type="compositionally biased region" description="Basic and acidic residues" evidence="6">
    <location>
        <begin position="411"/>
        <end position="438"/>
    </location>
</feature>
<organism evidence="8">
    <name type="scientific">Rosellinia necatrix</name>
    <name type="common">White root-rot fungus</name>
    <dbReference type="NCBI Taxonomy" id="77044"/>
    <lineage>
        <taxon>Eukaryota</taxon>
        <taxon>Fungi</taxon>
        <taxon>Dikarya</taxon>
        <taxon>Ascomycota</taxon>
        <taxon>Pezizomycotina</taxon>
        <taxon>Sordariomycetes</taxon>
        <taxon>Xylariomycetidae</taxon>
        <taxon>Xylariales</taxon>
        <taxon>Xylariaceae</taxon>
        <taxon>Rosellinia</taxon>
    </lineage>
</organism>
<dbReference type="Pfam" id="PF01399">
    <property type="entry name" value="PCI"/>
    <property type="match status" value="1"/>
</dbReference>
<evidence type="ECO:0000256" key="2">
    <source>
        <dbReference type="ARBA" id="ARBA00022490"/>
    </source>
</evidence>
<comment type="similarity">
    <text evidence="5">Belongs to the eIF-3 subunit M family.</text>
</comment>
<dbReference type="OrthoDB" id="10267031at2759"/>
<dbReference type="SUPFAM" id="SSF48371">
    <property type="entry name" value="ARM repeat"/>
    <property type="match status" value="1"/>
</dbReference>
<dbReference type="GO" id="GO:0003743">
    <property type="term" value="F:translation initiation factor activity"/>
    <property type="evidence" value="ECO:0007669"/>
    <property type="project" value="UniProtKB-UniRule"/>
</dbReference>
<keyword evidence="9" id="KW-1185">Reference proteome</keyword>
<dbReference type="Proteomes" id="UP000054516">
    <property type="component" value="Unassembled WGS sequence"/>
</dbReference>